<dbReference type="PANTHER" id="PTHR33692">
    <property type="entry name" value="RIBOSOME MATURATION FACTOR RIMM"/>
    <property type="match status" value="1"/>
</dbReference>
<evidence type="ECO:0000256" key="6">
    <source>
        <dbReference type="SAM" id="MobiDB-lite"/>
    </source>
</evidence>
<feature type="compositionally biased region" description="Basic and acidic residues" evidence="6">
    <location>
        <begin position="8"/>
        <end position="27"/>
    </location>
</feature>
<comment type="function">
    <text evidence="5">An accessory protein needed during the final step in the assembly of 30S ribosomal subunit, possibly for assembly of the head region. Essential for efficient processing of 16S rRNA. May be needed both before and after RbfA during the maturation of 16S rRNA. It has affinity for free ribosomal 30S subunits but not for 70S ribosomes.</text>
</comment>
<dbReference type="PANTHER" id="PTHR33692:SF1">
    <property type="entry name" value="RIBOSOME MATURATION FACTOR RIMM"/>
    <property type="match status" value="1"/>
</dbReference>
<feature type="region of interest" description="Disordered" evidence="6">
    <location>
        <begin position="256"/>
        <end position="275"/>
    </location>
</feature>
<feature type="region of interest" description="Disordered" evidence="6">
    <location>
        <begin position="1"/>
        <end position="43"/>
    </location>
</feature>
<comment type="subunit">
    <text evidence="5">Binds ribosomal protein uS19.</text>
</comment>
<organism evidence="7 8">
    <name type="scientific">Helicobacter macacae MIT 99-5501</name>
    <dbReference type="NCBI Taxonomy" id="1357400"/>
    <lineage>
        <taxon>Bacteria</taxon>
        <taxon>Pseudomonadati</taxon>
        <taxon>Campylobacterota</taxon>
        <taxon>Epsilonproteobacteria</taxon>
        <taxon>Campylobacterales</taxon>
        <taxon>Helicobacteraceae</taxon>
        <taxon>Helicobacter</taxon>
    </lineage>
</organism>
<dbReference type="RefSeq" id="WP_023927543.1">
    <property type="nucleotide sequence ID" value="NZ_KI669454.1"/>
</dbReference>
<reference evidence="7 8" key="1">
    <citation type="journal article" date="2014" name="Genome Announc.">
        <title>Draft genome sequences of six enterohepatic helicobacter species isolated from humans and one from rhesus macaques.</title>
        <authorList>
            <person name="Shen Z."/>
            <person name="Sheh A."/>
            <person name="Young S.K."/>
            <person name="Abouelliel A."/>
            <person name="Ward D.V."/>
            <person name="Earl A.M."/>
            <person name="Fox J.G."/>
        </authorList>
    </citation>
    <scope>NUCLEOTIDE SEQUENCE [LARGE SCALE GENOMIC DNA]</scope>
    <source>
        <strain evidence="7 8">MIT 99-5501</strain>
    </source>
</reference>
<dbReference type="GO" id="GO:0042274">
    <property type="term" value="P:ribosomal small subunit biogenesis"/>
    <property type="evidence" value="ECO:0007669"/>
    <property type="project" value="UniProtKB-UniRule"/>
</dbReference>
<evidence type="ECO:0000256" key="1">
    <source>
        <dbReference type="ARBA" id="ARBA00022490"/>
    </source>
</evidence>
<dbReference type="NCBIfam" id="TIGR02273">
    <property type="entry name" value="16S_RimM"/>
    <property type="match status" value="1"/>
</dbReference>
<evidence type="ECO:0000313" key="7">
    <source>
        <dbReference type="EMBL" id="ETD24072.1"/>
    </source>
</evidence>
<keyword evidence="8" id="KW-1185">Reference proteome</keyword>
<dbReference type="InterPro" id="IPR036976">
    <property type="entry name" value="RimM_N_sf"/>
</dbReference>
<dbReference type="Proteomes" id="UP000018731">
    <property type="component" value="Unassembled WGS sequence"/>
</dbReference>
<dbReference type="GO" id="GO:0005840">
    <property type="term" value="C:ribosome"/>
    <property type="evidence" value="ECO:0007669"/>
    <property type="project" value="InterPro"/>
</dbReference>
<dbReference type="AlphaFoldDB" id="V8CAG1"/>
<name>V8CAG1_9HELI</name>
<protein>
    <recommendedName>
        <fullName evidence="5">Ribosome maturation factor RimM</fullName>
    </recommendedName>
</protein>
<dbReference type="OrthoDB" id="9810331at2"/>
<dbReference type="GO" id="GO:0005737">
    <property type="term" value="C:cytoplasm"/>
    <property type="evidence" value="ECO:0007669"/>
    <property type="project" value="UniProtKB-SubCell"/>
</dbReference>
<dbReference type="eggNOG" id="COG0806">
    <property type="taxonomic scope" value="Bacteria"/>
</dbReference>
<keyword evidence="1 5" id="KW-0963">Cytoplasm</keyword>
<sequence>MSNQNKNHTRESSSLSEKDKHFLESSHSKKSKKEAKSIDSAESKNVAKSAKSIDSTNIDFAEFVEVGKIGKLSGLKGRLCFWLSGDFEEFLSRGIEVQVRLANELESLKSKRESKIQFPKITKDFGSMYLNVAESKEFATTIFTHTPLTLIVSSFIKKNDKYFIEFEGITSADSAKQLVNAKIYATKAQSREHCKLKKDEYFYFDIIGLEIIEEGENLGIVRDIERIGNVDYFIVEVADNLVSNIAMKSAQHKLDKSKNITKSTNPTPKSTKKQKKPKTFLVPYIDRFVLEVCLQTGRIFTKNAKSILEQS</sequence>
<dbReference type="GO" id="GO:0006364">
    <property type="term" value="P:rRNA processing"/>
    <property type="evidence" value="ECO:0007669"/>
    <property type="project" value="UniProtKB-UniRule"/>
</dbReference>
<comment type="domain">
    <text evidence="5">The PRC barrel domain binds ribosomal protein uS19.</text>
</comment>
<proteinExistence type="inferred from homology"/>
<keyword evidence="4 5" id="KW-0143">Chaperone</keyword>
<dbReference type="HOGENOM" id="CLU_077636_2_0_7"/>
<dbReference type="GO" id="GO:0043022">
    <property type="term" value="F:ribosome binding"/>
    <property type="evidence" value="ECO:0007669"/>
    <property type="project" value="InterPro"/>
</dbReference>
<dbReference type="Gene3D" id="2.40.30.60">
    <property type="entry name" value="RimM"/>
    <property type="match status" value="1"/>
</dbReference>
<dbReference type="STRING" id="1357400.HMPREF2086_00819"/>
<keyword evidence="2 5" id="KW-0690">Ribosome biogenesis</keyword>
<gene>
    <name evidence="5" type="primary">rimM</name>
    <name evidence="7" type="ORF">HMPREF2086_00819</name>
</gene>
<comment type="subcellular location">
    <subcellularLocation>
        <location evidence="5">Cytoplasm</location>
    </subcellularLocation>
</comment>
<dbReference type="InterPro" id="IPR011961">
    <property type="entry name" value="RimM"/>
</dbReference>
<evidence type="ECO:0000313" key="8">
    <source>
        <dbReference type="Proteomes" id="UP000018731"/>
    </source>
</evidence>
<evidence type="ECO:0000256" key="2">
    <source>
        <dbReference type="ARBA" id="ARBA00022517"/>
    </source>
</evidence>
<keyword evidence="3 5" id="KW-0698">rRNA processing</keyword>
<accession>V8CAG1</accession>
<comment type="similarity">
    <text evidence="5">Belongs to the RimM family.</text>
</comment>
<evidence type="ECO:0000256" key="4">
    <source>
        <dbReference type="ARBA" id="ARBA00023186"/>
    </source>
</evidence>
<evidence type="ECO:0000256" key="5">
    <source>
        <dbReference type="HAMAP-Rule" id="MF_00014"/>
    </source>
</evidence>
<comment type="caution">
    <text evidence="7">The sequence shown here is derived from an EMBL/GenBank/DDBJ whole genome shotgun (WGS) entry which is preliminary data.</text>
</comment>
<dbReference type="PATRIC" id="fig|1357400.3.peg.1127"/>
<dbReference type="EMBL" id="AZJI01000004">
    <property type="protein sequence ID" value="ETD24072.1"/>
    <property type="molecule type" value="Genomic_DNA"/>
</dbReference>
<dbReference type="Gene3D" id="2.30.30.240">
    <property type="entry name" value="PRC-barrel domain"/>
    <property type="match status" value="1"/>
</dbReference>
<evidence type="ECO:0000256" key="3">
    <source>
        <dbReference type="ARBA" id="ARBA00022552"/>
    </source>
</evidence>
<dbReference type="HAMAP" id="MF_00014">
    <property type="entry name" value="Ribosome_mat_RimM"/>
    <property type="match status" value="1"/>
</dbReference>